<dbReference type="GO" id="GO:0006352">
    <property type="term" value="P:DNA-templated transcription initiation"/>
    <property type="evidence" value="ECO:0007669"/>
    <property type="project" value="InterPro"/>
</dbReference>
<reference evidence="2 3" key="1">
    <citation type="submission" date="2015-08" db="EMBL/GenBank/DDBJ databases">
        <authorList>
            <person name="Babu N.S."/>
            <person name="Beckwith C.J."/>
            <person name="Beseler K.G."/>
            <person name="Brison A."/>
            <person name="Carone J.V."/>
            <person name="Caskin T.P."/>
            <person name="Diamond M."/>
            <person name="Durham M.E."/>
            <person name="Foxe J.M."/>
            <person name="Go M."/>
            <person name="Henderson B.A."/>
            <person name="Jones I.B."/>
            <person name="McGettigan J.A."/>
            <person name="Micheletti S.J."/>
            <person name="Nasrallah M.E."/>
            <person name="Ortiz D."/>
            <person name="Piller C.R."/>
            <person name="Privatt S.R."/>
            <person name="Schneider S.L."/>
            <person name="Sharp S."/>
            <person name="Smith T.C."/>
            <person name="Stanton J.D."/>
            <person name="Ullery H.E."/>
            <person name="Wilson R.J."/>
            <person name="Serrano M.G."/>
            <person name="Buck G."/>
            <person name="Lee V."/>
            <person name="Wang Y."/>
            <person name="Carvalho R."/>
            <person name="Voegtly L."/>
            <person name="Shi R."/>
            <person name="Duckworth R."/>
            <person name="Johnson A."/>
            <person name="Loviza R."/>
            <person name="Walstead R."/>
            <person name="Shah Z."/>
            <person name="Kiflezghi M."/>
            <person name="Wade K."/>
            <person name="Ball S.L."/>
            <person name="Bradley K.W."/>
            <person name="Asai D.J."/>
            <person name="Bowman C.A."/>
            <person name="Russell D.A."/>
            <person name="Pope W.H."/>
            <person name="Jacobs-Sera D."/>
            <person name="Hendrix R.W."/>
            <person name="Hatfull G.F."/>
        </authorList>
    </citation>
    <scope>NUCLEOTIDE SEQUENCE [LARGE SCALE GENOMIC DNA]</scope>
    <source>
        <strain evidence="2 3">DSM 27648</strain>
    </source>
</reference>
<sequence>MTLAWDHARSQFPGVEVSEAEFRAYLLRHNAPGESDEAPAQGRNPLVIITDLYLACACSRGDARAIAAFEHRYSSTVESVRLRFRGRAPSEPELWAELAQRLFVRTEDKPAKIAEFSGRSELGAWLKVVTSRIILNRLQAEKPEASVEDRILEGLLVTQASPELSVGRAEHRALMSKAFALAASELPTRERRILRQAFAEGFTIDDLASLYNVHRSTAARWIKDATNSLSGRVATIVRTELRLSKAEYESWARDITSSMDVSIAKYLATRAG</sequence>
<dbReference type="Proteomes" id="UP000064967">
    <property type="component" value="Chromosome"/>
</dbReference>
<dbReference type="Gene3D" id="1.10.1740.10">
    <property type="match status" value="1"/>
</dbReference>
<dbReference type="GO" id="GO:0003700">
    <property type="term" value="F:DNA-binding transcription factor activity"/>
    <property type="evidence" value="ECO:0007669"/>
    <property type="project" value="InterPro"/>
</dbReference>
<dbReference type="AlphaFoldDB" id="A0A0K1PTT2"/>
<dbReference type="KEGG" id="llu:AKJ09_03591"/>
<evidence type="ECO:0000313" key="3">
    <source>
        <dbReference type="Proteomes" id="UP000064967"/>
    </source>
</evidence>
<keyword evidence="2" id="KW-0238">DNA-binding</keyword>
<dbReference type="InterPro" id="IPR036388">
    <property type="entry name" value="WH-like_DNA-bd_sf"/>
</dbReference>
<dbReference type="NCBIfam" id="TIGR03001">
    <property type="entry name" value="Sig-70_gmx1"/>
    <property type="match status" value="1"/>
</dbReference>
<name>A0A0K1PTT2_9BACT</name>
<dbReference type="GO" id="GO:0003677">
    <property type="term" value="F:DNA binding"/>
    <property type="evidence" value="ECO:0007669"/>
    <property type="project" value="UniProtKB-KW"/>
</dbReference>
<dbReference type="InterPro" id="IPR053812">
    <property type="entry name" value="HTH_Sigma70_ECF-like"/>
</dbReference>
<dbReference type="STRING" id="1391654.AKJ09_03591"/>
<dbReference type="Pfam" id="PF07638">
    <property type="entry name" value="Sigma70_ECF"/>
    <property type="match status" value="1"/>
</dbReference>
<dbReference type="Gene3D" id="1.10.10.10">
    <property type="entry name" value="Winged helix-like DNA-binding domain superfamily/Winged helix DNA-binding domain"/>
    <property type="match status" value="1"/>
</dbReference>
<feature type="domain" description="RNA polymerase sigma-70 ECF-like HTH" evidence="1">
    <location>
        <begin position="56"/>
        <end position="220"/>
    </location>
</feature>
<protein>
    <submittedName>
        <fullName evidence="2">Putative DNA-binding regulatory protein</fullName>
    </submittedName>
</protein>
<dbReference type="InterPro" id="IPR011745">
    <property type="entry name" value="RNA_pol_sigma70_MYXXA"/>
</dbReference>
<dbReference type="EMBL" id="CP012333">
    <property type="protein sequence ID" value="AKU96927.1"/>
    <property type="molecule type" value="Genomic_DNA"/>
</dbReference>
<dbReference type="InterPro" id="IPR013324">
    <property type="entry name" value="RNA_pol_sigma_r3/r4-like"/>
</dbReference>
<keyword evidence="3" id="KW-1185">Reference proteome</keyword>
<dbReference type="SUPFAM" id="SSF88946">
    <property type="entry name" value="Sigma2 domain of RNA polymerase sigma factors"/>
    <property type="match status" value="1"/>
</dbReference>
<organism evidence="2 3">
    <name type="scientific">Labilithrix luteola</name>
    <dbReference type="NCBI Taxonomy" id="1391654"/>
    <lineage>
        <taxon>Bacteria</taxon>
        <taxon>Pseudomonadati</taxon>
        <taxon>Myxococcota</taxon>
        <taxon>Polyangia</taxon>
        <taxon>Polyangiales</taxon>
        <taxon>Labilitrichaceae</taxon>
        <taxon>Labilithrix</taxon>
    </lineage>
</organism>
<accession>A0A0K1PTT2</accession>
<dbReference type="SUPFAM" id="SSF88659">
    <property type="entry name" value="Sigma3 and sigma4 domains of RNA polymerase sigma factors"/>
    <property type="match status" value="1"/>
</dbReference>
<evidence type="ECO:0000259" key="1">
    <source>
        <dbReference type="Pfam" id="PF07638"/>
    </source>
</evidence>
<evidence type="ECO:0000313" key="2">
    <source>
        <dbReference type="EMBL" id="AKU96927.1"/>
    </source>
</evidence>
<proteinExistence type="predicted"/>
<gene>
    <name evidence="2" type="ORF">AKJ09_03591</name>
</gene>
<dbReference type="InterPro" id="IPR013325">
    <property type="entry name" value="RNA_pol_sigma_r2"/>
</dbReference>